<evidence type="ECO:0000256" key="7">
    <source>
        <dbReference type="ARBA" id="ARBA00023128"/>
    </source>
</evidence>
<evidence type="ECO:0000259" key="12">
    <source>
        <dbReference type="PROSITE" id="PS51684"/>
    </source>
</evidence>
<sequence>MPFPPPAQKGMTQLNREVFKRVISVYGVRIPATKVMSFQKQIRGDLFNQPKLKNVVDDNDSKETRLVLLRSDVQSADLENVSDESKKVIETEGLGIAKHTIELTYDYWTSDEILRAIIPEELPEVPSAFTAVGHIAHMNLREEYLPWKKVIGQVILDKNKTIKTVVNKLDAIDTTFRFFKMEILAGDDNMIAEVKESGCRFRFDFSQVYWNSRLHTEHDRLIKQFAKNDYVCDIFAGVGPFALPAAKKGANVYANDLNPVSYKWMVENIRLNKIKNNFRPYNMDGREFIKQAVNDLDQALNTGDTWKTFDHFVMNLPATGLEFLDAFRGVYRTKKDVYEKSGSPKLPLVHCHCFSKSPTPNIDILERIQMATGEPVDAESSYVHWVRKVAPNKDMYCVSFRLTPDIVFAESSIKRKEPILEGGGSAVETKKPKIDDKAQ</sequence>
<evidence type="ECO:0000313" key="13">
    <source>
        <dbReference type="EMBL" id="KAG2173793.1"/>
    </source>
</evidence>
<protein>
    <recommendedName>
        <fullName evidence="10">tRNA (guanine(37)-N1)-methyltransferase</fullName>
        <ecNumber evidence="10">2.1.1.228</ecNumber>
    </recommendedName>
    <alternativeName>
        <fullName evidence="10">M1G-methyltransferase</fullName>
    </alternativeName>
    <alternativeName>
        <fullName evidence="10">tRNA [GM37] methyltransferase</fullName>
    </alternativeName>
    <alternativeName>
        <fullName evidence="10">tRNA methyltransferase 5</fullName>
    </alternativeName>
</protein>
<comment type="catalytic activity">
    <reaction evidence="9 10">
        <text>guanosine(37) in tRNA + S-adenosyl-L-methionine = N(1)-methylguanosine(37) in tRNA + S-adenosyl-L-homocysteine + H(+)</text>
        <dbReference type="Rhea" id="RHEA:36899"/>
        <dbReference type="Rhea" id="RHEA-COMP:10145"/>
        <dbReference type="Rhea" id="RHEA-COMP:10147"/>
        <dbReference type="ChEBI" id="CHEBI:15378"/>
        <dbReference type="ChEBI" id="CHEBI:57856"/>
        <dbReference type="ChEBI" id="CHEBI:59789"/>
        <dbReference type="ChEBI" id="CHEBI:73542"/>
        <dbReference type="ChEBI" id="CHEBI:74269"/>
        <dbReference type="EC" id="2.1.1.228"/>
    </reaction>
</comment>
<feature type="region of interest" description="Disordered" evidence="11">
    <location>
        <begin position="419"/>
        <end position="439"/>
    </location>
</feature>
<accession>A0A8H7PH22</accession>
<dbReference type="GO" id="GO:0002939">
    <property type="term" value="P:tRNA N1-guanine methylation"/>
    <property type="evidence" value="ECO:0007669"/>
    <property type="project" value="TreeGrafter"/>
</dbReference>
<feature type="binding site" evidence="10">
    <location>
        <position position="218"/>
    </location>
    <ligand>
        <name>S-adenosyl-L-methionine</name>
        <dbReference type="ChEBI" id="CHEBI:59789"/>
    </ligand>
</feature>
<comment type="similarity">
    <text evidence="1">Belongs to the class I-like SAM-binding methyltransferase superfamily. TRM5/TYW2 family.</text>
</comment>
<evidence type="ECO:0000256" key="11">
    <source>
        <dbReference type="SAM" id="MobiDB-lite"/>
    </source>
</evidence>
<proteinExistence type="inferred from homology"/>
<evidence type="ECO:0000256" key="8">
    <source>
        <dbReference type="ARBA" id="ARBA00023242"/>
    </source>
</evidence>
<evidence type="ECO:0000256" key="6">
    <source>
        <dbReference type="ARBA" id="ARBA00022694"/>
    </source>
</evidence>
<dbReference type="InterPro" id="IPR025792">
    <property type="entry name" value="tRNA_Gua_MeTrfase_euk"/>
</dbReference>
<feature type="binding site" evidence="10">
    <location>
        <begin position="284"/>
        <end position="285"/>
    </location>
    <ligand>
        <name>S-adenosyl-L-methionine</name>
        <dbReference type="ChEBI" id="CHEBI:59789"/>
    </ligand>
</feature>
<dbReference type="GO" id="GO:0070901">
    <property type="term" value="P:mitochondrial tRNA methylation"/>
    <property type="evidence" value="ECO:0007669"/>
    <property type="project" value="UniProtKB-ARBA"/>
</dbReference>
<keyword evidence="14" id="KW-1185">Reference proteome</keyword>
<feature type="binding site" evidence="10">
    <location>
        <position position="315"/>
    </location>
    <ligand>
        <name>S-adenosyl-L-methionine</name>
        <dbReference type="ChEBI" id="CHEBI:59789"/>
    </ligand>
</feature>
<keyword evidence="3 10" id="KW-0489">Methyltransferase</keyword>
<organism evidence="13 14">
    <name type="scientific">Mortierella isabellina</name>
    <name type="common">Filamentous fungus</name>
    <name type="synonym">Umbelopsis isabellina</name>
    <dbReference type="NCBI Taxonomy" id="91625"/>
    <lineage>
        <taxon>Eukaryota</taxon>
        <taxon>Fungi</taxon>
        <taxon>Fungi incertae sedis</taxon>
        <taxon>Mucoromycota</taxon>
        <taxon>Mucoromycotina</taxon>
        <taxon>Umbelopsidomycetes</taxon>
        <taxon>Umbelopsidales</taxon>
        <taxon>Umbelopsidaceae</taxon>
        <taxon>Umbelopsis</taxon>
    </lineage>
</organism>
<keyword evidence="5 10" id="KW-0949">S-adenosyl-L-methionine</keyword>
<keyword evidence="7 10" id="KW-0496">Mitochondrion</keyword>
<dbReference type="OrthoDB" id="408788at2759"/>
<comment type="subcellular location">
    <subcellularLocation>
        <location evidence="10">Mitochondrion matrix</location>
    </subcellularLocation>
    <subcellularLocation>
        <location evidence="10">Nucleus</location>
    </subcellularLocation>
    <subcellularLocation>
        <location evidence="10">Cytoplasm</location>
    </subcellularLocation>
    <text evidence="10">Predominantly in the mitochondria and in the nucleus.</text>
</comment>
<evidence type="ECO:0000256" key="5">
    <source>
        <dbReference type="ARBA" id="ARBA00022691"/>
    </source>
</evidence>
<dbReference type="PANTHER" id="PTHR23245">
    <property type="entry name" value="TRNA METHYLTRANSFERASE"/>
    <property type="match status" value="1"/>
</dbReference>
<dbReference type="EMBL" id="JAEPQZ010000014">
    <property type="protein sequence ID" value="KAG2173793.1"/>
    <property type="molecule type" value="Genomic_DNA"/>
</dbReference>
<dbReference type="Gene3D" id="3.30.300.110">
    <property type="entry name" value="Met-10+ protein-like domains"/>
    <property type="match status" value="1"/>
</dbReference>
<dbReference type="GO" id="GO:0052906">
    <property type="term" value="F:tRNA (guanine(37)-N1)-methyltransferase activity"/>
    <property type="evidence" value="ECO:0007669"/>
    <property type="project" value="UniProtKB-UniRule"/>
</dbReference>
<comment type="function">
    <text evidence="10">Specifically methylates the N1 position of guanosine-37 in various cytoplasmic and mitochondrial tRNAs. Methylation is not dependent on the nature of the nucleoside 5' of the target nucleoside. This is the first step in the biosynthesis of wybutosine (yW), a modified base adjacent to the anticodon of tRNAs and required for accurate decoding.</text>
</comment>
<dbReference type="Pfam" id="PF25133">
    <property type="entry name" value="TYW2_N_2"/>
    <property type="match status" value="1"/>
</dbReference>
<evidence type="ECO:0000256" key="2">
    <source>
        <dbReference type="ARBA" id="ARBA00022490"/>
    </source>
</evidence>
<evidence type="ECO:0000256" key="3">
    <source>
        <dbReference type="ARBA" id="ARBA00022603"/>
    </source>
</evidence>
<evidence type="ECO:0000256" key="9">
    <source>
        <dbReference type="ARBA" id="ARBA00047783"/>
    </source>
</evidence>
<dbReference type="InterPro" id="IPR030382">
    <property type="entry name" value="MeTrfase_TRM5/TYW2"/>
</dbReference>
<dbReference type="GO" id="GO:0005759">
    <property type="term" value="C:mitochondrial matrix"/>
    <property type="evidence" value="ECO:0007669"/>
    <property type="project" value="UniProtKB-SubCell"/>
</dbReference>
<keyword evidence="2 10" id="KW-0963">Cytoplasm</keyword>
<keyword evidence="6 10" id="KW-0819">tRNA processing</keyword>
<dbReference type="InterPro" id="IPR056743">
    <property type="entry name" value="TRM5-TYW2-like_MTfase"/>
</dbReference>
<dbReference type="SUPFAM" id="SSF53335">
    <property type="entry name" value="S-adenosyl-L-methionine-dependent methyltransferases"/>
    <property type="match status" value="1"/>
</dbReference>
<evidence type="ECO:0000256" key="1">
    <source>
        <dbReference type="ARBA" id="ARBA00009775"/>
    </source>
</evidence>
<dbReference type="PANTHER" id="PTHR23245:SF43">
    <property type="entry name" value="TRNA (GUANINE(37)-N1)-METHYLTRANSFERASE 2"/>
    <property type="match status" value="1"/>
</dbReference>
<comment type="similarity">
    <text evidence="10">Belongs to the TRM5 / TYW2 family.</text>
</comment>
<evidence type="ECO:0000256" key="4">
    <source>
        <dbReference type="ARBA" id="ARBA00022679"/>
    </source>
</evidence>
<dbReference type="Proteomes" id="UP000654370">
    <property type="component" value="Unassembled WGS sequence"/>
</dbReference>
<dbReference type="Gene3D" id="3.40.50.150">
    <property type="entry name" value="Vaccinia Virus protein VP39"/>
    <property type="match status" value="1"/>
</dbReference>
<gene>
    <name evidence="10" type="primary">TRM5</name>
    <name evidence="13" type="ORF">INT43_005213</name>
</gene>
<comment type="subunit">
    <text evidence="10">Monomer.</text>
</comment>
<comment type="caution">
    <text evidence="13">The sequence shown here is derived from an EMBL/GenBank/DDBJ whole genome shotgun (WGS) entry which is preliminary data.</text>
</comment>
<dbReference type="AlphaFoldDB" id="A0A8H7PH22"/>
<dbReference type="FunFam" id="3.30.300.110:FF:000001">
    <property type="entry name" value="tRNA (guanine(37)-N1)-methyltransferase"/>
    <property type="match status" value="1"/>
</dbReference>
<feature type="compositionally biased region" description="Basic and acidic residues" evidence="11">
    <location>
        <begin position="428"/>
        <end position="439"/>
    </location>
</feature>
<dbReference type="InterPro" id="IPR029063">
    <property type="entry name" value="SAM-dependent_MTases_sf"/>
</dbReference>
<dbReference type="PROSITE" id="PS51684">
    <property type="entry name" value="SAM_MT_TRM5_TYW2"/>
    <property type="match status" value="1"/>
</dbReference>
<evidence type="ECO:0000256" key="10">
    <source>
        <dbReference type="HAMAP-Rule" id="MF_03152"/>
    </source>
</evidence>
<dbReference type="HAMAP" id="MF_03152">
    <property type="entry name" value="TRM5"/>
    <property type="match status" value="1"/>
</dbReference>
<dbReference type="Pfam" id="PF02475">
    <property type="entry name" value="TRM5-TYW2_MTfase"/>
    <property type="match status" value="1"/>
</dbReference>
<feature type="domain" description="SAM-dependent methyltransferase TRM5/TYW2-type" evidence="12">
    <location>
        <begin position="129"/>
        <end position="404"/>
    </location>
</feature>
<feature type="binding site" evidence="10">
    <location>
        <begin position="256"/>
        <end position="257"/>
    </location>
    <ligand>
        <name>S-adenosyl-L-methionine</name>
        <dbReference type="ChEBI" id="CHEBI:59789"/>
    </ligand>
</feature>
<evidence type="ECO:0000313" key="14">
    <source>
        <dbReference type="Proteomes" id="UP000654370"/>
    </source>
</evidence>
<dbReference type="EC" id="2.1.1.228" evidence="10"/>
<dbReference type="GO" id="GO:0005634">
    <property type="term" value="C:nucleus"/>
    <property type="evidence" value="ECO:0007669"/>
    <property type="project" value="UniProtKB-SubCell"/>
</dbReference>
<name>A0A8H7PH22_MORIS</name>
<dbReference type="InterPro" id="IPR056744">
    <property type="entry name" value="TRM5/TYW2-like_N"/>
</dbReference>
<reference evidence="13" key="1">
    <citation type="submission" date="2020-12" db="EMBL/GenBank/DDBJ databases">
        <title>Metabolic potential, ecology and presence of endohyphal bacteria is reflected in genomic diversity of Mucoromycotina.</title>
        <authorList>
            <person name="Muszewska A."/>
            <person name="Okrasinska A."/>
            <person name="Steczkiewicz K."/>
            <person name="Drgas O."/>
            <person name="Orlowska M."/>
            <person name="Perlinska-Lenart U."/>
            <person name="Aleksandrzak-Piekarczyk T."/>
            <person name="Szatraj K."/>
            <person name="Zielenkiewicz U."/>
            <person name="Pilsyk S."/>
            <person name="Malc E."/>
            <person name="Mieczkowski P."/>
            <person name="Kruszewska J.S."/>
            <person name="Biernat P."/>
            <person name="Pawlowska J."/>
        </authorList>
    </citation>
    <scope>NUCLEOTIDE SEQUENCE</scope>
    <source>
        <strain evidence="13">WA0000067209</strain>
    </source>
</reference>
<keyword evidence="4 10" id="KW-0808">Transferase</keyword>
<keyword evidence="8 10" id="KW-0539">Nucleus</keyword>
<dbReference type="CDD" id="cd02440">
    <property type="entry name" value="AdoMet_MTases"/>
    <property type="match status" value="1"/>
</dbReference>